<proteinExistence type="predicted"/>
<comment type="caution">
    <text evidence="2">The sequence shown here is derived from an EMBL/GenBank/DDBJ whole genome shotgun (WGS) entry which is preliminary data.</text>
</comment>
<dbReference type="Pfam" id="PF01966">
    <property type="entry name" value="HD"/>
    <property type="match status" value="1"/>
</dbReference>
<name>A0A2U1CFB3_9FIRM</name>
<evidence type="ECO:0000259" key="1">
    <source>
        <dbReference type="Pfam" id="PF01966"/>
    </source>
</evidence>
<reference evidence="2 3" key="1">
    <citation type="submission" date="2018-04" db="EMBL/GenBank/DDBJ databases">
        <title>Genomic Encyclopedia of Type Strains, Phase IV (KMG-IV): sequencing the most valuable type-strain genomes for metagenomic binning, comparative biology and taxonomic classification.</title>
        <authorList>
            <person name="Goeker M."/>
        </authorList>
    </citation>
    <scope>NUCLEOTIDE SEQUENCE [LARGE SCALE GENOMIC DNA]</scope>
    <source>
        <strain evidence="2 3">DSM 26588</strain>
    </source>
</reference>
<dbReference type="InterPro" id="IPR006674">
    <property type="entry name" value="HD_domain"/>
</dbReference>
<protein>
    <submittedName>
        <fullName evidence="2">3'-5' exoribonuclease</fullName>
    </submittedName>
</protein>
<sequence length="189" mass="20935">MDIVADMDFAEMDAEKQYRLMYAECLGDRPGAKALLLWMESAGFFTAPASARHHLNTPGGLCRHTINVAMNASDLCNTPAFMAVNAKEAMVAALLHDLCKIGKYRAGDNGKYTYDDTRLLGHGEESVIIAQQFIRLSHDETLAIRWHMGAYSGERDWNTLGKAYDACPLAMLLHFADMMATHCDEVTGK</sequence>
<dbReference type="Proteomes" id="UP000245778">
    <property type="component" value="Unassembled WGS sequence"/>
</dbReference>
<dbReference type="RefSeq" id="WP_242976494.1">
    <property type="nucleotide sequence ID" value="NZ_CP011524.1"/>
</dbReference>
<dbReference type="InterPro" id="IPR003607">
    <property type="entry name" value="HD/PDEase_dom"/>
</dbReference>
<accession>A0A2U1CFB3</accession>
<evidence type="ECO:0000313" key="3">
    <source>
        <dbReference type="Proteomes" id="UP000245778"/>
    </source>
</evidence>
<dbReference type="SUPFAM" id="SSF109604">
    <property type="entry name" value="HD-domain/PDEase-like"/>
    <property type="match status" value="1"/>
</dbReference>
<dbReference type="CDD" id="cd00077">
    <property type="entry name" value="HDc"/>
    <property type="match status" value="1"/>
</dbReference>
<dbReference type="EMBL" id="QEKK01000001">
    <property type="protein sequence ID" value="PVY59602.1"/>
    <property type="molecule type" value="Genomic_DNA"/>
</dbReference>
<dbReference type="GeneID" id="93228146"/>
<gene>
    <name evidence="2" type="ORF">C7373_101116</name>
</gene>
<organism evidence="2 3">
    <name type="scientific">Intestinimonas butyriciproducens</name>
    <dbReference type="NCBI Taxonomy" id="1297617"/>
    <lineage>
        <taxon>Bacteria</taxon>
        <taxon>Bacillati</taxon>
        <taxon>Bacillota</taxon>
        <taxon>Clostridia</taxon>
        <taxon>Eubacteriales</taxon>
        <taxon>Intestinimonas</taxon>
    </lineage>
</organism>
<dbReference type="AlphaFoldDB" id="A0A2U1CFB3"/>
<dbReference type="Gene3D" id="1.10.3210.10">
    <property type="entry name" value="Hypothetical protein af1432"/>
    <property type="match status" value="1"/>
</dbReference>
<evidence type="ECO:0000313" key="2">
    <source>
        <dbReference type="EMBL" id="PVY59602.1"/>
    </source>
</evidence>
<feature type="domain" description="HD" evidence="1">
    <location>
        <begin position="63"/>
        <end position="177"/>
    </location>
</feature>